<reference evidence="3 4" key="1">
    <citation type="submission" date="2016-05" db="EMBL/GenBank/DDBJ databases">
        <title>First whole genome sequencing of Entamoeba histolytica HM1:IMSS-clone-6.</title>
        <authorList>
            <person name="Mukherjee Avik.K."/>
            <person name="Izumyama S."/>
            <person name="Nakada-Tsukui K."/>
            <person name="Nozaki T."/>
        </authorList>
    </citation>
    <scope>NUCLEOTIDE SEQUENCE [LARGE SCALE GENOMIC DNA]</scope>
    <source>
        <strain evidence="3 4">HM1:IMSS clone 6</strain>
    </source>
</reference>
<dbReference type="VEuPathDB" id="AmoebaDB:KM1_167700"/>
<protein>
    <recommendedName>
        <fullName evidence="2">Trafficking protein particle complex subunit 13 C-terminal domain-containing protein</fullName>
    </recommendedName>
</protein>
<name>A0A175JW46_ENTHI</name>
<dbReference type="eggNOG" id="ENOG502RGNU">
    <property type="taxonomic scope" value="Eukaryota"/>
</dbReference>
<dbReference type="Pfam" id="PF23643">
    <property type="entry name" value="TRAPPC13_C"/>
    <property type="match status" value="1"/>
</dbReference>
<dbReference type="VEuPathDB" id="AmoebaDB:EHI5A_149120"/>
<dbReference type="VEuPathDB" id="AmoebaDB:EHI7A_172760"/>
<dbReference type="InterPro" id="IPR055428">
    <property type="entry name" value="TRAPPC13_C"/>
</dbReference>
<dbReference type="VEuPathDB" id="AmoebaDB:EHI8A_188000"/>
<evidence type="ECO:0000259" key="2">
    <source>
        <dbReference type="Pfam" id="PF23643"/>
    </source>
</evidence>
<evidence type="ECO:0000313" key="4">
    <source>
        <dbReference type="Proteomes" id="UP000078387"/>
    </source>
</evidence>
<dbReference type="Proteomes" id="UP000078387">
    <property type="component" value="Unassembled WGS sequence"/>
</dbReference>
<dbReference type="VEuPathDB" id="AmoebaDB:EHI_002210"/>
<evidence type="ECO:0000256" key="1">
    <source>
        <dbReference type="SAM" id="MobiDB-lite"/>
    </source>
</evidence>
<comment type="caution">
    <text evidence="3">The sequence shown here is derived from an EMBL/GenBank/DDBJ whole genome shotgun (WGS) entry which is preliminary data.</text>
</comment>
<feature type="domain" description="Trafficking protein particle complex subunit 13 C-terminal" evidence="2">
    <location>
        <begin position="423"/>
        <end position="520"/>
    </location>
</feature>
<gene>
    <name evidence="3" type="ORF">CL6EHI_002210</name>
</gene>
<evidence type="ECO:0000313" key="3">
    <source>
        <dbReference type="EMBL" id="GAT97712.1"/>
    </source>
</evidence>
<feature type="region of interest" description="Disordered" evidence="1">
    <location>
        <begin position="276"/>
        <end position="302"/>
    </location>
</feature>
<proteinExistence type="predicted"/>
<sequence>MNGLHKIYIPTSPKEIFMFLKEPNKPISSRKVLVQGETIVILIHFVVSPKSSSYQWFCQTNPVVDLVKSSKIPHSTSLNEEKVRNLTIENTVSILPSDRSMPLNSTWQPFIDSLLSPSKNQKNEPVFFLLPDQSICYLLLQKIGVVEHLLNTQLCLRVTIPPPSVDSKYEYYQDTLFTVNQIKGTPIEFYTNITVIDPIKIRSVTTQSSSGSFLVITLENTSENEIVISNLITTCQYALDKPFLPLPCTLKAMDKYTFAVPVKVPISFTKEINKKSNHVPRKPLPSPKVPVPTRSLSSSPEVSDRMSFDLKRLSTNAKALPKISTRFDRSQRLSTSSLEQTLLDSDASSAKKSSILCPKAGNIEPISPSKRRNSLTSFNESRISVGLTITYSMEGMLGNLFVARELKADALKYQPITMRISFPQRIKCHRVFRVVFELIYQCNSEKHLTLSITSVDNIQSPVYCLHPTIDIGVFSHPCTSSISVEFLSNKSGLFTFGPIQLKDVISGEIFKMDDSCKILIEP</sequence>
<organism evidence="3 4">
    <name type="scientific">Entamoeba histolytica</name>
    <dbReference type="NCBI Taxonomy" id="5759"/>
    <lineage>
        <taxon>Eukaryota</taxon>
        <taxon>Amoebozoa</taxon>
        <taxon>Evosea</taxon>
        <taxon>Archamoebae</taxon>
        <taxon>Mastigamoebida</taxon>
        <taxon>Entamoebidae</taxon>
        <taxon>Entamoeba</taxon>
    </lineage>
</organism>
<dbReference type="EMBL" id="BDEQ01000001">
    <property type="protein sequence ID" value="GAT97712.1"/>
    <property type="molecule type" value="Genomic_DNA"/>
</dbReference>
<dbReference type="AlphaFoldDB" id="A0A175JW46"/>
<accession>A0A175JW46</accession>